<feature type="compositionally biased region" description="Low complexity" evidence="1">
    <location>
        <begin position="512"/>
        <end position="526"/>
    </location>
</feature>
<dbReference type="EMBL" id="VIBQ01000017">
    <property type="protein sequence ID" value="KAB8360632.1"/>
    <property type="molecule type" value="Genomic_DNA"/>
</dbReference>
<feature type="region of interest" description="Disordered" evidence="1">
    <location>
        <begin position="800"/>
        <end position="819"/>
    </location>
</feature>
<feature type="region of interest" description="Disordered" evidence="1">
    <location>
        <begin position="644"/>
        <end position="666"/>
    </location>
</feature>
<feature type="compositionally biased region" description="Polar residues" evidence="1">
    <location>
        <begin position="86"/>
        <end position="109"/>
    </location>
</feature>
<sequence length="1486" mass="163741">MPHQGGTMPLDSIDPNVGLRFSRSPELSNKSATSDTLASGGPGVMSMLKTSTETGDLGSLMSHNNRRLPKLPSGSLRKPGTGINRVASSHYSRTASLRSKASNVSNHSGRSGHDPMPGSWPHHYAPYGLQDRTQHQDSRSAAAQESVRSLAYDIRERLEQSERSMSLTHSLSRQSEQTLSNHRSLTSLRSVGPFHRPQSPMVYQGKLRRTRDYRPASPALSDSAFVRHPARPGLGPRTQTASNVPLRPPQRQGFAHSQYLTQSGPGLPLRLAPSGYGHPPNGLSHHPFNQAAQTGRLVSPRIGQGNRILSTDHYKRFEDLKRFTPYPAHQHLQPQLETFQAQEVLHGQNEILSDRRMRTLVPKDLVPKNCGETDTAPYVGFVQRVRDVLEERISSEDLKISNSAIRRTPQVLEYHVTELPASPVVKRLTRDMIHDAVALSPPAMRSSLSEADLKSPGPAPDSTVKRLTRELIRAETGMHASEESMVENEQGTPEDMDAIVFELAEQHDQRTGSEISGEGDSSSNGNHQQTLCIHSSNGSSSSPARASTEMDRSNSGADTLHMPGSVTSEVAVPDFLHKLESTAMEVSRINREAQGDAITMFESSLEHSYSNGSFKLNCNNGTSIERNLSTETSSERPTSIHANMTLLSNSPGPTSGGPSTTASLTFLGDVKPTRPEEESSTKSCQDYDLACKHMKQRDIASQIESDRATLKQPVDVSKANESRNQPCFQRHEDTNGSPAKNVTLCPPKHISHLEQALSNQQHAHPGSIGTLPEDDEYGAHYDFQYADTASFANIPSCRSSFNSSQMDSRNRYSSDGNGAHEMRMTGPRFSTAPRFDLPDLTEDSQEDYSITNLRILGASPPMFRRSRVENTEGVVRKSNKLPVLKKNPESYLSHISREGRELPSLQFSRNDLTSKLNRALGIRSSRSFDSLAGRPRSSTLPFTLAENPGSAMLVRDRYRSFFEFVETTQKVRNNEDEQLHPDSAEENTLPVAASAMNGELLDELNRLSIPSVNHLTMRISSLFPTLMKATQSETDLAQYDDGVNQTVDEIQELGSANRLASMDLKKERSTIDPDTPLLFRRSTIQARQSECGKAASTRSGRTIDLMKDLPPLPRDNGEVLASSVKSPAEQLQRTNTGKTENPVAGNTESDIVEVHELDGVVKPSQDSTDHVSEIRESTPICGFKESFKQPQETSPVTPRPWNESENYPWLGTPPRMELSFLRHSHDGAIAHGTSKKVKGGKGIRNADLDLEDEFHVARSMSPGFDAPLIPTTSNACVSEEDDTESRGSKKGVLDALARKMGMKHRIDRSGFPIDPHFLHPEEHVVDPGDRYPTTGLTPPSALTLDGRSYFSDDSSVHEEPKSFRKRLTRLNFRRSPASRPESPMGSADDTVRCGSSHTTPWDDGAHCDSIFSDPRGAGSDSHANSHVILLYERPAAGMSKTEFRAKRLMEKLRVLWAKSGHLLRGKDKGRMKQGGMFDSSGAYVVT</sequence>
<feature type="compositionally biased region" description="Polar residues" evidence="1">
    <location>
        <begin position="25"/>
        <end position="37"/>
    </location>
</feature>
<feature type="region of interest" description="Disordered" evidence="1">
    <location>
        <begin position="1373"/>
        <end position="1396"/>
    </location>
</feature>
<feature type="region of interest" description="Disordered" evidence="1">
    <location>
        <begin position="507"/>
        <end position="564"/>
    </location>
</feature>
<feature type="region of interest" description="Disordered" evidence="1">
    <location>
        <begin position="1124"/>
        <end position="1145"/>
    </location>
</feature>
<feature type="compositionally biased region" description="Basic and acidic residues" evidence="1">
    <location>
        <begin position="808"/>
        <end position="819"/>
    </location>
</feature>
<accession>A0A5N6KYC6</accession>
<keyword evidence="3" id="KW-1185">Reference proteome</keyword>
<evidence type="ECO:0000313" key="2">
    <source>
        <dbReference type="EMBL" id="KAB8360632.1"/>
    </source>
</evidence>
<proteinExistence type="predicted"/>
<feature type="region of interest" description="Disordered" evidence="1">
    <location>
        <begin position="447"/>
        <end position="466"/>
    </location>
</feature>
<dbReference type="OrthoDB" id="3922633at2759"/>
<feature type="region of interest" description="Disordered" evidence="1">
    <location>
        <begin position="226"/>
        <end position="245"/>
    </location>
</feature>
<name>A0A5N6KYC6_9ROSI</name>
<reference evidence="2 3" key="1">
    <citation type="submission" date="2019-06" db="EMBL/GenBank/DDBJ databases">
        <title>A chromosomal-level reference genome of Carpinus fangiana (Coryloideae, Betulaceae).</title>
        <authorList>
            <person name="Yang X."/>
            <person name="Wang Z."/>
            <person name="Zhang L."/>
            <person name="Hao G."/>
            <person name="Liu J."/>
            <person name="Yang Y."/>
        </authorList>
    </citation>
    <scope>NUCLEOTIDE SEQUENCE [LARGE SCALE GENOMIC DNA]</scope>
    <source>
        <strain evidence="2">Cfa_2016G</strain>
        <tissue evidence="2">Leaf</tissue>
    </source>
</reference>
<feature type="region of interest" description="Disordered" evidence="1">
    <location>
        <begin position="703"/>
        <end position="743"/>
    </location>
</feature>
<comment type="caution">
    <text evidence="2">The sequence shown here is derived from an EMBL/GenBank/DDBJ whole genome shotgun (WGS) entry which is preliminary data.</text>
</comment>
<feature type="compositionally biased region" description="Polar residues" evidence="1">
    <location>
        <begin position="163"/>
        <end position="181"/>
    </location>
</feature>
<evidence type="ECO:0000256" key="1">
    <source>
        <dbReference type="SAM" id="MobiDB-lite"/>
    </source>
</evidence>
<protein>
    <submittedName>
        <fullName evidence="2">Uncharacterized protein</fullName>
    </submittedName>
</protein>
<organism evidence="2 3">
    <name type="scientific">Carpinus fangiana</name>
    <dbReference type="NCBI Taxonomy" id="176857"/>
    <lineage>
        <taxon>Eukaryota</taxon>
        <taxon>Viridiplantae</taxon>
        <taxon>Streptophyta</taxon>
        <taxon>Embryophyta</taxon>
        <taxon>Tracheophyta</taxon>
        <taxon>Spermatophyta</taxon>
        <taxon>Magnoliopsida</taxon>
        <taxon>eudicotyledons</taxon>
        <taxon>Gunneridae</taxon>
        <taxon>Pentapetalae</taxon>
        <taxon>rosids</taxon>
        <taxon>fabids</taxon>
        <taxon>Fagales</taxon>
        <taxon>Betulaceae</taxon>
        <taxon>Carpinus</taxon>
    </lineage>
</organism>
<feature type="compositionally biased region" description="Low complexity" evidence="1">
    <location>
        <begin position="650"/>
        <end position="661"/>
    </location>
</feature>
<dbReference type="Proteomes" id="UP000327013">
    <property type="component" value="Unassembled WGS sequence"/>
</dbReference>
<gene>
    <name evidence="2" type="ORF">FH972_024370</name>
</gene>
<feature type="region of interest" description="Disordered" evidence="1">
    <location>
        <begin position="161"/>
        <end position="181"/>
    </location>
</feature>
<evidence type="ECO:0000313" key="3">
    <source>
        <dbReference type="Proteomes" id="UP000327013"/>
    </source>
</evidence>
<feature type="region of interest" description="Disordered" evidence="1">
    <location>
        <begin position="1"/>
        <end position="127"/>
    </location>
</feature>